<comment type="caution">
    <text evidence="1">The sequence shown here is derived from an EMBL/GenBank/DDBJ whole genome shotgun (WGS) entry which is preliminary data.</text>
</comment>
<keyword evidence="2" id="KW-1185">Reference proteome</keyword>
<organism evidence="1 2">
    <name type="scientific">Paractinoplanes lichenicola</name>
    <dbReference type="NCBI Taxonomy" id="2802976"/>
    <lineage>
        <taxon>Bacteria</taxon>
        <taxon>Bacillati</taxon>
        <taxon>Actinomycetota</taxon>
        <taxon>Actinomycetes</taxon>
        <taxon>Micromonosporales</taxon>
        <taxon>Micromonosporaceae</taxon>
        <taxon>Paractinoplanes</taxon>
    </lineage>
</organism>
<dbReference type="RefSeq" id="WP_202995657.1">
    <property type="nucleotide sequence ID" value="NZ_JAENHO010000010.1"/>
</dbReference>
<reference evidence="1 2" key="1">
    <citation type="submission" date="2021-01" db="EMBL/GenBank/DDBJ databases">
        <title>Actinoplanes sp. nov. LDG1-01 isolated from lichen.</title>
        <authorList>
            <person name="Saeng-In P."/>
            <person name="Phongsopitanun W."/>
            <person name="Kanchanasin P."/>
            <person name="Yuki M."/>
            <person name="Kudo T."/>
            <person name="Ohkuma M."/>
            <person name="Tanasupawat S."/>
        </authorList>
    </citation>
    <scope>NUCLEOTIDE SEQUENCE [LARGE SCALE GENOMIC DNA]</scope>
    <source>
        <strain evidence="1 2">LDG1-01</strain>
    </source>
</reference>
<sequence length="220" mass="24408">MSDTKIDVLVVRWYERRTTDVAARWLAAAREHLPEAIPVRFGESEPLRGRGGDEEFTAAWARADPLLFMTGKKPVYHMSLVGGAATKRGPVMVQSLNIVADPHDVRVRAFASAMASDQTFYVSASIAGGMTLDRNTLWGPAERPEEPYLAPMGDWLGLPPTPPAWCLFGPDYAKLAAYEEGSWVPERLQARLGEIDPAQRYARKMPGGLRRTAWQLITGR</sequence>
<accession>A0ABS1VWX9</accession>
<dbReference type="Proteomes" id="UP000598996">
    <property type="component" value="Unassembled WGS sequence"/>
</dbReference>
<dbReference type="EMBL" id="JAENHO010000010">
    <property type="protein sequence ID" value="MBL7258990.1"/>
    <property type="molecule type" value="Genomic_DNA"/>
</dbReference>
<protein>
    <submittedName>
        <fullName evidence="1">Uncharacterized protein</fullName>
    </submittedName>
</protein>
<proteinExistence type="predicted"/>
<gene>
    <name evidence="1" type="ORF">JKJ07_32225</name>
</gene>
<name>A0ABS1VWX9_9ACTN</name>
<evidence type="ECO:0000313" key="1">
    <source>
        <dbReference type="EMBL" id="MBL7258990.1"/>
    </source>
</evidence>
<evidence type="ECO:0000313" key="2">
    <source>
        <dbReference type="Proteomes" id="UP000598996"/>
    </source>
</evidence>